<accession>A0A445IDQ2</accession>
<sequence>MGIASNIGGFRTNHHPYKLTFQFNTKVILLDDGAIPNIVHDLVPISTIMDGGLDFDFLVDVMGWDC</sequence>
<organism evidence="1 2">
    <name type="scientific">Glycine soja</name>
    <name type="common">Wild soybean</name>
    <dbReference type="NCBI Taxonomy" id="3848"/>
    <lineage>
        <taxon>Eukaryota</taxon>
        <taxon>Viridiplantae</taxon>
        <taxon>Streptophyta</taxon>
        <taxon>Embryophyta</taxon>
        <taxon>Tracheophyta</taxon>
        <taxon>Spermatophyta</taxon>
        <taxon>Magnoliopsida</taxon>
        <taxon>eudicotyledons</taxon>
        <taxon>Gunneridae</taxon>
        <taxon>Pentapetalae</taxon>
        <taxon>rosids</taxon>
        <taxon>fabids</taxon>
        <taxon>Fabales</taxon>
        <taxon>Fabaceae</taxon>
        <taxon>Papilionoideae</taxon>
        <taxon>50 kb inversion clade</taxon>
        <taxon>NPAAA clade</taxon>
        <taxon>indigoferoid/millettioid clade</taxon>
        <taxon>Phaseoleae</taxon>
        <taxon>Glycine</taxon>
        <taxon>Glycine subgen. Soja</taxon>
    </lineage>
</organism>
<comment type="caution">
    <text evidence="1">The sequence shown here is derived from an EMBL/GenBank/DDBJ whole genome shotgun (WGS) entry which is preliminary data.</text>
</comment>
<reference evidence="1 2" key="1">
    <citation type="submission" date="2018-09" db="EMBL/GenBank/DDBJ databases">
        <title>A high-quality reference genome of wild soybean provides a powerful tool to mine soybean genomes.</title>
        <authorList>
            <person name="Xie M."/>
            <person name="Chung C.Y.L."/>
            <person name="Li M.-W."/>
            <person name="Wong F.-L."/>
            <person name="Chan T.-F."/>
            <person name="Lam H.-M."/>
        </authorList>
    </citation>
    <scope>NUCLEOTIDE SEQUENCE [LARGE SCALE GENOMIC DNA]</scope>
    <source>
        <strain evidence="2">cv. W05</strain>
        <tissue evidence="1">Hypocotyl of etiolated seedlings</tissue>
    </source>
</reference>
<evidence type="ECO:0000313" key="2">
    <source>
        <dbReference type="Proteomes" id="UP000289340"/>
    </source>
</evidence>
<dbReference type="EMBL" id="QZWG01000011">
    <property type="protein sequence ID" value="RZB84170.1"/>
    <property type="molecule type" value="Genomic_DNA"/>
</dbReference>
<proteinExistence type="predicted"/>
<evidence type="ECO:0000313" key="1">
    <source>
        <dbReference type="EMBL" id="RZB84170.1"/>
    </source>
</evidence>
<evidence type="ECO:0008006" key="3">
    <source>
        <dbReference type="Google" id="ProtNLM"/>
    </source>
</evidence>
<dbReference type="Proteomes" id="UP000289340">
    <property type="component" value="Chromosome 11"/>
</dbReference>
<protein>
    <recommendedName>
        <fullName evidence="3">DUF223 domain-containing protein</fullName>
    </recommendedName>
</protein>
<name>A0A445IDQ2_GLYSO</name>
<gene>
    <name evidence="1" type="ORF">D0Y65_032537</name>
</gene>
<dbReference type="AlphaFoldDB" id="A0A445IDQ2"/>
<keyword evidence="2" id="KW-1185">Reference proteome</keyword>